<dbReference type="Proteomes" id="UP000824469">
    <property type="component" value="Unassembled WGS sequence"/>
</dbReference>
<accession>A0AA38FU86</accession>
<keyword evidence="3" id="KW-1185">Reference proteome</keyword>
<proteinExistence type="predicted"/>
<protein>
    <recommendedName>
        <fullName evidence="1">DYW domain-containing protein</fullName>
    </recommendedName>
</protein>
<organism evidence="2 3">
    <name type="scientific">Taxus chinensis</name>
    <name type="common">Chinese yew</name>
    <name type="synonym">Taxus wallichiana var. chinensis</name>
    <dbReference type="NCBI Taxonomy" id="29808"/>
    <lineage>
        <taxon>Eukaryota</taxon>
        <taxon>Viridiplantae</taxon>
        <taxon>Streptophyta</taxon>
        <taxon>Embryophyta</taxon>
        <taxon>Tracheophyta</taxon>
        <taxon>Spermatophyta</taxon>
        <taxon>Pinopsida</taxon>
        <taxon>Pinidae</taxon>
        <taxon>Conifers II</taxon>
        <taxon>Cupressales</taxon>
        <taxon>Taxaceae</taxon>
        <taxon>Taxus</taxon>
    </lineage>
</organism>
<evidence type="ECO:0000313" key="3">
    <source>
        <dbReference type="Proteomes" id="UP000824469"/>
    </source>
</evidence>
<dbReference type="Pfam" id="PF20430">
    <property type="entry name" value="Eplus_motif"/>
    <property type="match status" value="1"/>
</dbReference>
<reference evidence="2 3" key="1">
    <citation type="journal article" date="2021" name="Nat. Plants">
        <title>The Taxus genome provides insights into paclitaxel biosynthesis.</title>
        <authorList>
            <person name="Xiong X."/>
            <person name="Gou J."/>
            <person name="Liao Q."/>
            <person name="Li Y."/>
            <person name="Zhou Q."/>
            <person name="Bi G."/>
            <person name="Li C."/>
            <person name="Du R."/>
            <person name="Wang X."/>
            <person name="Sun T."/>
            <person name="Guo L."/>
            <person name="Liang H."/>
            <person name="Lu P."/>
            <person name="Wu Y."/>
            <person name="Zhang Z."/>
            <person name="Ro D.K."/>
            <person name="Shang Y."/>
            <person name="Huang S."/>
            <person name="Yan J."/>
        </authorList>
    </citation>
    <scope>NUCLEOTIDE SEQUENCE [LARGE SCALE GENOMIC DNA]</scope>
    <source>
        <strain evidence="2">Ta-2019</strain>
    </source>
</reference>
<evidence type="ECO:0000313" key="2">
    <source>
        <dbReference type="EMBL" id="KAH9310479.1"/>
    </source>
</evidence>
<dbReference type="InterPro" id="IPR046849">
    <property type="entry name" value="E2_motif"/>
</dbReference>
<dbReference type="AlphaFoldDB" id="A0AA38FU86"/>
<comment type="caution">
    <text evidence="2">The sequence shown here is derived from an EMBL/GenBank/DDBJ whole genome shotgun (WGS) entry which is preliminary data.</text>
</comment>
<dbReference type="GO" id="GO:0008270">
    <property type="term" value="F:zinc ion binding"/>
    <property type="evidence" value="ECO:0007669"/>
    <property type="project" value="InterPro"/>
</dbReference>
<dbReference type="EMBL" id="JAHRHJ020000006">
    <property type="protein sequence ID" value="KAH9310479.1"/>
    <property type="molecule type" value="Genomic_DNA"/>
</dbReference>
<evidence type="ECO:0000259" key="1">
    <source>
        <dbReference type="Pfam" id="PF14432"/>
    </source>
</evidence>
<feature type="non-terminal residue" evidence="2">
    <location>
        <position position="1"/>
    </location>
</feature>
<gene>
    <name evidence="2" type="ORF">KI387_025514</name>
</gene>
<dbReference type="Pfam" id="PF14432">
    <property type="entry name" value="DYW_deaminase"/>
    <property type="match status" value="1"/>
</dbReference>
<name>A0AA38FU86_TAXCH</name>
<dbReference type="InterPro" id="IPR032867">
    <property type="entry name" value="DYW_dom"/>
</dbReference>
<feature type="non-terminal residue" evidence="2">
    <location>
        <position position="75"/>
    </location>
</feature>
<feature type="domain" description="DYW" evidence="1">
    <location>
        <begin position="25"/>
        <end position="75"/>
    </location>
</feature>
<sequence length="75" mass="8426">DRSHPQTQEIYEKLAELSLEMKTAGYVSDTRPVLNDVDEEEKESLLSLHSEKLAIAFGLLNTSPGTTIRVVKNLR</sequence>
<dbReference type="OMA" id="IRIMIAQ"/>